<dbReference type="AlphaFoldDB" id="A0A1J1DPQ7"/>
<dbReference type="Gene3D" id="2.40.240.10">
    <property type="entry name" value="Ribosomal Protein L25, Chain P"/>
    <property type="match status" value="1"/>
</dbReference>
<dbReference type="GO" id="GO:0003735">
    <property type="term" value="F:structural constituent of ribosome"/>
    <property type="evidence" value="ECO:0007669"/>
    <property type="project" value="InterPro"/>
</dbReference>
<evidence type="ECO:0000256" key="4">
    <source>
        <dbReference type="ARBA" id="ARBA00023274"/>
    </source>
</evidence>
<dbReference type="InterPro" id="IPR020056">
    <property type="entry name" value="Rbsml_bL25/Gln-tRNA_synth_N"/>
</dbReference>
<evidence type="ECO:0000256" key="5">
    <source>
        <dbReference type="HAMAP-Rule" id="MF_01334"/>
    </source>
</evidence>
<dbReference type="InterPro" id="IPR001021">
    <property type="entry name" value="Ribosomal_bL25_long"/>
</dbReference>
<keyword evidence="1 5" id="KW-0699">rRNA-binding</keyword>
<dbReference type="SUPFAM" id="SSF50715">
    <property type="entry name" value="Ribosomal protein L25-like"/>
    <property type="match status" value="1"/>
</dbReference>
<dbReference type="Gene3D" id="2.170.120.20">
    <property type="entry name" value="Ribosomal protein L25, beta domain"/>
    <property type="match status" value="1"/>
</dbReference>
<dbReference type="NCBIfam" id="NF004135">
    <property type="entry name" value="PRK05618.3-1"/>
    <property type="match status" value="1"/>
</dbReference>
<dbReference type="InterPro" id="IPR020930">
    <property type="entry name" value="Ribosomal_uL5_bac-type"/>
</dbReference>
<dbReference type="InterPro" id="IPR020057">
    <property type="entry name" value="Ribosomal_bL25_b-dom"/>
</dbReference>
<dbReference type="CDD" id="cd00495">
    <property type="entry name" value="Ribosomal_L25_TL5_CTC"/>
    <property type="match status" value="1"/>
</dbReference>
<keyword evidence="4 5" id="KW-0687">Ribonucleoprotein</keyword>
<sequence>MSIDKTLSVQKREHHGKGPSGRLRAQHLIPCVFYTAKGDNIPVHALELSLEKIYGEMGRTKVFNLEIDDNGQKTAHPVLFWNVQRHPYKKCFTHIDFYGVDLNKAVKVDVPLEFVGSSRGVKLGGILETYRKSIRLASKPMDMPQKITIDVSDMNINDTITVADLQLPANVSAVCDRNYALVSVLTKSKEDIEESGADAQIAPVAG</sequence>
<evidence type="ECO:0000256" key="3">
    <source>
        <dbReference type="ARBA" id="ARBA00022980"/>
    </source>
</evidence>
<feature type="region of interest" description="Disordered" evidence="6">
    <location>
        <begin position="1"/>
        <end position="22"/>
    </location>
</feature>
<evidence type="ECO:0000259" key="7">
    <source>
        <dbReference type="Pfam" id="PF01386"/>
    </source>
</evidence>
<evidence type="ECO:0000259" key="8">
    <source>
        <dbReference type="Pfam" id="PF14693"/>
    </source>
</evidence>
<keyword evidence="3 5" id="KW-0689">Ribosomal protein</keyword>
<comment type="subunit">
    <text evidence="5">Part of the 50S ribosomal subunit; part of the 5S rRNA/L5/L18/L25 subcomplex. Contacts the 5S rRNA. Binds to the 5S rRNA independently of L5 and L18.</text>
</comment>
<dbReference type="PANTHER" id="PTHR33284">
    <property type="entry name" value="RIBOSOMAL PROTEIN L25/GLN-TRNA SYNTHETASE, ANTI-CODON-BINDING DOMAIN-CONTAINING PROTEIN"/>
    <property type="match status" value="1"/>
</dbReference>
<comment type="function">
    <text evidence="5">This is one of the proteins that binds to the 5S RNA in the ribosome where it forms part of the central protuberance.</text>
</comment>
<protein>
    <recommendedName>
        <fullName evidence="5">Large ribosomal subunit protein bL25</fullName>
    </recommendedName>
    <alternativeName>
        <fullName evidence="5">General stress protein CTC</fullName>
    </alternativeName>
</protein>
<dbReference type="Pfam" id="PF14693">
    <property type="entry name" value="Ribosomal_TL5_C"/>
    <property type="match status" value="1"/>
</dbReference>
<dbReference type="NCBIfam" id="TIGR00731">
    <property type="entry name" value="bL25_bact_ctc"/>
    <property type="match status" value="1"/>
</dbReference>
<dbReference type="InterPro" id="IPR011035">
    <property type="entry name" value="Ribosomal_bL25/Gln-tRNA_synth"/>
</dbReference>
<dbReference type="Proteomes" id="UP000242645">
    <property type="component" value="Chromosome"/>
</dbReference>
<keyword evidence="10" id="KW-1185">Reference proteome</keyword>
<evidence type="ECO:0000313" key="9">
    <source>
        <dbReference type="EMBL" id="BAV91818.1"/>
    </source>
</evidence>
<feature type="domain" description="Large ribosomal subunit protein bL25 L25" evidence="7">
    <location>
        <begin position="7"/>
        <end position="97"/>
    </location>
</feature>
<evidence type="ECO:0000256" key="2">
    <source>
        <dbReference type="ARBA" id="ARBA00022884"/>
    </source>
</evidence>
<proteinExistence type="inferred from homology"/>
<evidence type="ECO:0000313" key="10">
    <source>
        <dbReference type="Proteomes" id="UP000242645"/>
    </source>
</evidence>
<keyword evidence="2 5" id="KW-0694">RNA-binding</keyword>
<dbReference type="OrthoDB" id="9786489at2"/>
<organism evidence="9 10">
    <name type="scientific">Candidatus Desulfovibrio trichonymphae</name>
    <dbReference type="NCBI Taxonomy" id="1725232"/>
    <lineage>
        <taxon>Bacteria</taxon>
        <taxon>Pseudomonadati</taxon>
        <taxon>Thermodesulfobacteriota</taxon>
        <taxon>Desulfovibrionia</taxon>
        <taxon>Desulfovibrionales</taxon>
        <taxon>Desulfovibrionaceae</taxon>
        <taxon>Desulfovibrio</taxon>
    </lineage>
</organism>
<dbReference type="RefSeq" id="WP_096399348.1">
    <property type="nucleotide sequence ID" value="NZ_AP017368.1"/>
</dbReference>
<dbReference type="InterPro" id="IPR037121">
    <property type="entry name" value="Ribosomal_bL25_C"/>
</dbReference>
<gene>
    <name evidence="5 9" type="primary">rplY</name>
    <name evidence="5" type="synonym">ctc</name>
    <name evidence="9" type="ORF">RSDT_0306</name>
</gene>
<dbReference type="EMBL" id="AP017368">
    <property type="protein sequence ID" value="BAV91818.1"/>
    <property type="molecule type" value="Genomic_DNA"/>
</dbReference>
<dbReference type="Pfam" id="PF01386">
    <property type="entry name" value="Ribosomal_L25p"/>
    <property type="match status" value="1"/>
</dbReference>
<feature type="domain" description="Large ribosomal subunit protein bL25 beta" evidence="8">
    <location>
        <begin position="106"/>
        <end position="186"/>
    </location>
</feature>
<dbReference type="GO" id="GO:0008097">
    <property type="term" value="F:5S rRNA binding"/>
    <property type="evidence" value="ECO:0007669"/>
    <property type="project" value="InterPro"/>
</dbReference>
<dbReference type="InterPro" id="IPR029751">
    <property type="entry name" value="Ribosomal_L25_dom"/>
</dbReference>
<reference evidence="9 10" key="1">
    <citation type="journal article" date="2017" name="ISME J.">
        <title>Genome of 'Ca. Desulfovibrio trichonymphae', an H2-oxidizing bacterium in a tripartite symbiotic system within a protist cell in the termite gut.</title>
        <authorList>
            <person name="Kuwahara H."/>
            <person name="Yuki M."/>
            <person name="Izawa K."/>
            <person name="Ohkuma M."/>
            <person name="Hongoh Y."/>
        </authorList>
    </citation>
    <scope>NUCLEOTIDE SEQUENCE [LARGE SCALE GENOMIC DNA]</scope>
    <source>
        <strain evidence="9 10">Rs-N31</strain>
    </source>
</reference>
<accession>A0A1J1DPQ7</accession>
<dbReference type="GO" id="GO:0006412">
    <property type="term" value="P:translation"/>
    <property type="evidence" value="ECO:0007669"/>
    <property type="project" value="UniProtKB-UniRule"/>
</dbReference>
<dbReference type="PANTHER" id="PTHR33284:SF1">
    <property type="entry name" value="RIBOSOMAL PROTEIN L25_GLN-TRNA SYNTHETASE, ANTI-CODON-BINDING DOMAIN-CONTAINING PROTEIN"/>
    <property type="match status" value="1"/>
</dbReference>
<comment type="similarity">
    <text evidence="5">Belongs to the bacterial ribosomal protein bL25 family. CTC subfamily.</text>
</comment>
<evidence type="ECO:0000256" key="6">
    <source>
        <dbReference type="SAM" id="MobiDB-lite"/>
    </source>
</evidence>
<evidence type="ECO:0000256" key="1">
    <source>
        <dbReference type="ARBA" id="ARBA00022730"/>
    </source>
</evidence>
<dbReference type="HAMAP" id="MF_01334">
    <property type="entry name" value="Ribosomal_bL25_CTC"/>
    <property type="match status" value="1"/>
</dbReference>
<dbReference type="KEGG" id="dtr:RSDT_0306"/>
<name>A0A1J1DPQ7_9BACT</name>
<dbReference type="GO" id="GO:0022625">
    <property type="term" value="C:cytosolic large ribosomal subunit"/>
    <property type="evidence" value="ECO:0007669"/>
    <property type="project" value="TreeGrafter"/>
</dbReference>